<dbReference type="Pfam" id="PF10122">
    <property type="entry name" value="Zn_ribbon_Com"/>
    <property type="match status" value="1"/>
</dbReference>
<organism evidence="1">
    <name type="scientific">marine sediment metagenome</name>
    <dbReference type="NCBI Taxonomy" id="412755"/>
    <lineage>
        <taxon>unclassified sequences</taxon>
        <taxon>metagenomes</taxon>
        <taxon>ecological metagenomes</taxon>
    </lineage>
</organism>
<evidence type="ECO:0000313" key="1">
    <source>
        <dbReference type="EMBL" id="KKM77773.1"/>
    </source>
</evidence>
<reference evidence="1" key="1">
    <citation type="journal article" date="2015" name="Nature">
        <title>Complex archaea that bridge the gap between prokaryotes and eukaryotes.</title>
        <authorList>
            <person name="Spang A."/>
            <person name="Saw J.H."/>
            <person name="Jorgensen S.L."/>
            <person name="Zaremba-Niedzwiedzka K."/>
            <person name="Martijn J."/>
            <person name="Lind A.E."/>
            <person name="van Eijk R."/>
            <person name="Schleper C."/>
            <person name="Guy L."/>
            <person name="Ettema T.J."/>
        </authorList>
    </citation>
    <scope>NUCLEOTIDE SEQUENCE</scope>
</reference>
<dbReference type="AlphaFoldDB" id="A0A0F9K743"/>
<name>A0A0F9K743_9ZZZZ</name>
<protein>
    <submittedName>
        <fullName evidence="1">Uncharacterized protein</fullName>
    </submittedName>
</protein>
<comment type="caution">
    <text evidence="1">The sequence shown here is derived from an EMBL/GenBank/DDBJ whole genome shotgun (WGS) entry which is preliminary data.</text>
</comment>
<proteinExistence type="predicted"/>
<gene>
    <name evidence="1" type="ORF">LCGC14_1366640</name>
</gene>
<sequence>MLTEYRCRYCNALLLKADIVDGVMEIKCRHASCGAINRWHFVAEVDSRTKVAV</sequence>
<accession>A0A0F9K743</accession>
<dbReference type="EMBL" id="LAZR01008592">
    <property type="protein sequence ID" value="KKM77773.1"/>
    <property type="molecule type" value="Genomic_DNA"/>
</dbReference>
<dbReference type="InterPro" id="IPR019294">
    <property type="entry name" value="Translation_reg_Com"/>
</dbReference>